<dbReference type="EnsemblMetazoa" id="ASIC020058-RA">
    <property type="protein sequence ID" value="ASIC020058-PA"/>
    <property type="gene ID" value="ASIC020058"/>
</dbReference>
<keyword evidence="3" id="KW-1185">Reference proteome</keyword>
<evidence type="ECO:0000313" key="1">
    <source>
        <dbReference type="EMBL" id="KFB51898.1"/>
    </source>
</evidence>
<dbReference type="VEuPathDB" id="VectorBase:ASIC020058"/>
<reference evidence="1 3" key="1">
    <citation type="journal article" date="2014" name="BMC Genomics">
        <title>Genome sequence of Anopheles sinensis provides insight into genetics basis of mosquito competence for malaria parasites.</title>
        <authorList>
            <person name="Zhou D."/>
            <person name="Zhang D."/>
            <person name="Ding G."/>
            <person name="Shi L."/>
            <person name="Hou Q."/>
            <person name="Ye Y."/>
            <person name="Xu Y."/>
            <person name="Zhou H."/>
            <person name="Xiong C."/>
            <person name="Li S."/>
            <person name="Yu J."/>
            <person name="Hong S."/>
            <person name="Yu X."/>
            <person name="Zou P."/>
            <person name="Chen C."/>
            <person name="Chang X."/>
            <person name="Wang W."/>
            <person name="Lv Y."/>
            <person name="Sun Y."/>
            <person name="Ma L."/>
            <person name="Shen B."/>
            <person name="Zhu C."/>
        </authorList>
    </citation>
    <scope>NUCLEOTIDE SEQUENCE [LARGE SCALE GENOMIC DNA]</scope>
</reference>
<gene>
    <name evidence="1" type="ORF">ZHAS_00020058</name>
</gene>
<evidence type="ECO:0000313" key="3">
    <source>
        <dbReference type="Proteomes" id="UP000030765"/>
    </source>
</evidence>
<proteinExistence type="predicted"/>
<reference evidence="2" key="2">
    <citation type="submission" date="2020-05" db="UniProtKB">
        <authorList>
            <consortium name="EnsemblMetazoa"/>
        </authorList>
    </citation>
    <scope>IDENTIFICATION</scope>
</reference>
<dbReference type="EMBL" id="ATLV01024737">
    <property type="status" value="NOT_ANNOTATED_CDS"/>
    <property type="molecule type" value="Genomic_DNA"/>
</dbReference>
<accession>A0A084WNV4</accession>
<organism evidence="1">
    <name type="scientific">Anopheles sinensis</name>
    <name type="common">Mosquito</name>
    <dbReference type="NCBI Taxonomy" id="74873"/>
    <lineage>
        <taxon>Eukaryota</taxon>
        <taxon>Metazoa</taxon>
        <taxon>Ecdysozoa</taxon>
        <taxon>Arthropoda</taxon>
        <taxon>Hexapoda</taxon>
        <taxon>Insecta</taxon>
        <taxon>Pterygota</taxon>
        <taxon>Neoptera</taxon>
        <taxon>Endopterygota</taxon>
        <taxon>Diptera</taxon>
        <taxon>Nematocera</taxon>
        <taxon>Culicoidea</taxon>
        <taxon>Culicidae</taxon>
        <taxon>Anophelinae</taxon>
        <taxon>Anopheles</taxon>
    </lineage>
</organism>
<protein>
    <submittedName>
        <fullName evidence="1 2">Uncharacterized protein</fullName>
    </submittedName>
</protein>
<name>A0A084WNV4_ANOSI</name>
<dbReference type="EMBL" id="KE525359">
    <property type="protein sequence ID" value="KFB51898.1"/>
    <property type="molecule type" value="Genomic_DNA"/>
</dbReference>
<dbReference type="AlphaFoldDB" id="A0A084WNV4"/>
<dbReference type="Proteomes" id="UP000030765">
    <property type="component" value="Unassembled WGS sequence"/>
</dbReference>
<evidence type="ECO:0000313" key="2">
    <source>
        <dbReference type="EnsemblMetazoa" id="ASIC020058-PA"/>
    </source>
</evidence>
<sequence length="161" mass="17740">MFSPVGSNNPTSVSSGADSTTRKVLLAGSRCPTKRNGHDFFIALVVPCGNIRRSNRTITTTHKHTHIVFSFLLFLQNRENGSVEELFENPVGEHKSVSNAYLIRKQSGPTLKAYVKGVWLHLGESPHLTYTYEMGLGMLEILSETTTVRTSNGYLLTALDG</sequence>